<reference evidence="1 2" key="1">
    <citation type="journal article" date="2019" name="Environ. Microbiol.">
        <title>At the nexus of three kingdoms: the genome of the mycorrhizal fungus Gigaspora margarita provides insights into plant, endobacterial and fungal interactions.</title>
        <authorList>
            <person name="Venice F."/>
            <person name="Ghignone S."/>
            <person name="Salvioli di Fossalunga A."/>
            <person name="Amselem J."/>
            <person name="Novero M."/>
            <person name="Xianan X."/>
            <person name="Sedzielewska Toro K."/>
            <person name="Morin E."/>
            <person name="Lipzen A."/>
            <person name="Grigoriev I.V."/>
            <person name="Henrissat B."/>
            <person name="Martin F.M."/>
            <person name="Bonfante P."/>
        </authorList>
    </citation>
    <scope>NUCLEOTIDE SEQUENCE [LARGE SCALE GENOMIC DNA]</scope>
    <source>
        <strain evidence="1 2">BEG34</strain>
    </source>
</reference>
<protein>
    <submittedName>
        <fullName evidence="1">Uncharacterized protein</fullName>
    </submittedName>
</protein>
<organism evidence="1 2">
    <name type="scientific">Gigaspora margarita</name>
    <dbReference type="NCBI Taxonomy" id="4874"/>
    <lineage>
        <taxon>Eukaryota</taxon>
        <taxon>Fungi</taxon>
        <taxon>Fungi incertae sedis</taxon>
        <taxon>Mucoromycota</taxon>
        <taxon>Glomeromycotina</taxon>
        <taxon>Glomeromycetes</taxon>
        <taxon>Diversisporales</taxon>
        <taxon>Gigasporaceae</taxon>
        <taxon>Gigaspora</taxon>
    </lineage>
</organism>
<proteinExistence type="predicted"/>
<keyword evidence="2" id="KW-1185">Reference proteome</keyword>
<dbReference type="Proteomes" id="UP000439903">
    <property type="component" value="Unassembled WGS sequence"/>
</dbReference>
<evidence type="ECO:0000313" key="2">
    <source>
        <dbReference type="Proteomes" id="UP000439903"/>
    </source>
</evidence>
<accession>A0A8H4AQW5</accession>
<sequence length="179" mass="19537">MKKAVKHETSSGMNEVGVAENDRNAYVERIVTQRGINKRSGDPSEQNNDVSLGVKFADEICSNGGNAGKVIGNTLGTGFSRLQCLIKEQRLKNRIILNYCGGMFTSIDAGEINFTNFTNSPTISPIVDSSWKLIKMCGAKMDVKKFGDSLSRDVYKSKLKGDLGRGQLNAKHVDGKMDV</sequence>
<evidence type="ECO:0000313" key="1">
    <source>
        <dbReference type="EMBL" id="KAF0523981.1"/>
    </source>
</evidence>
<dbReference type="EMBL" id="WTPW01000315">
    <property type="protein sequence ID" value="KAF0523981.1"/>
    <property type="molecule type" value="Genomic_DNA"/>
</dbReference>
<comment type="caution">
    <text evidence="1">The sequence shown here is derived from an EMBL/GenBank/DDBJ whole genome shotgun (WGS) entry which is preliminary data.</text>
</comment>
<name>A0A8H4AQW5_GIGMA</name>
<dbReference type="AlphaFoldDB" id="A0A8H4AQW5"/>
<gene>
    <name evidence="1" type="ORF">F8M41_015176</name>
</gene>